<dbReference type="Gene3D" id="3.90.930.1">
    <property type="match status" value="1"/>
</dbReference>
<gene>
    <name evidence="1" type="ORF">SDC9_43811</name>
</gene>
<dbReference type="SUPFAM" id="SSF82185">
    <property type="entry name" value="Histone H3 K4-specific methyltransferase SET7/9 N-terminal domain"/>
    <property type="match status" value="1"/>
</dbReference>
<name>A0A644W1L6_9ZZZZ</name>
<evidence type="ECO:0008006" key="2">
    <source>
        <dbReference type="Google" id="ProtNLM"/>
    </source>
</evidence>
<dbReference type="InterPro" id="IPR011652">
    <property type="entry name" value="MORN_2"/>
</dbReference>
<sequence length="141" mass="16593">MRFIRHFSVAVVLLLLISCGGEKTVRVVEKTYPNGKEKVVVFYSDDKEHVKLKEEVYYADGKLQSEGSFQNGKRNGLWRVWYQNGNLWSEGEFLEGKAEGFRKVYYENGRMRYSGQYKNDVKTGEWTFYDENGKKTNVEKY</sequence>
<comment type="caution">
    <text evidence="1">The sequence shown here is derived from an EMBL/GenBank/DDBJ whole genome shotgun (WGS) entry which is preliminary data.</text>
</comment>
<dbReference type="AlphaFoldDB" id="A0A644W1L6"/>
<proteinExistence type="predicted"/>
<dbReference type="EMBL" id="VSSQ01000565">
    <property type="protein sequence ID" value="MPL97619.1"/>
    <property type="molecule type" value="Genomic_DNA"/>
</dbReference>
<organism evidence="1">
    <name type="scientific">bioreactor metagenome</name>
    <dbReference type="NCBI Taxonomy" id="1076179"/>
    <lineage>
        <taxon>unclassified sequences</taxon>
        <taxon>metagenomes</taxon>
        <taxon>ecological metagenomes</taxon>
    </lineage>
</organism>
<dbReference type="PROSITE" id="PS51257">
    <property type="entry name" value="PROKAR_LIPOPROTEIN"/>
    <property type="match status" value="1"/>
</dbReference>
<protein>
    <recommendedName>
        <fullName evidence="2">Antitoxin YwqK</fullName>
    </recommendedName>
</protein>
<dbReference type="Pfam" id="PF07661">
    <property type="entry name" value="MORN_2"/>
    <property type="match status" value="4"/>
</dbReference>
<reference evidence="1" key="1">
    <citation type="submission" date="2019-08" db="EMBL/GenBank/DDBJ databases">
        <authorList>
            <person name="Kucharzyk K."/>
            <person name="Murdoch R.W."/>
            <person name="Higgins S."/>
            <person name="Loffler F."/>
        </authorList>
    </citation>
    <scope>NUCLEOTIDE SEQUENCE</scope>
</reference>
<evidence type="ECO:0000313" key="1">
    <source>
        <dbReference type="EMBL" id="MPL97619.1"/>
    </source>
</evidence>
<accession>A0A644W1L6</accession>